<gene>
    <name evidence="1" type="ORF">Pth03_36820</name>
</gene>
<keyword evidence="2" id="KW-1185">Reference proteome</keyword>
<evidence type="ECO:0000313" key="2">
    <source>
        <dbReference type="Proteomes" id="UP000605992"/>
    </source>
</evidence>
<protein>
    <submittedName>
        <fullName evidence="1">Uncharacterized protein</fullName>
    </submittedName>
</protein>
<reference evidence="1" key="1">
    <citation type="submission" date="2021-01" db="EMBL/GenBank/DDBJ databases">
        <title>Whole genome shotgun sequence of Planotetraspora thailandica NBRC 104271.</title>
        <authorList>
            <person name="Komaki H."/>
            <person name="Tamura T."/>
        </authorList>
    </citation>
    <scope>NUCLEOTIDE SEQUENCE</scope>
    <source>
        <strain evidence="1">NBRC 104271</strain>
    </source>
</reference>
<organism evidence="1 2">
    <name type="scientific">Planotetraspora thailandica</name>
    <dbReference type="NCBI Taxonomy" id="487172"/>
    <lineage>
        <taxon>Bacteria</taxon>
        <taxon>Bacillati</taxon>
        <taxon>Actinomycetota</taxon>
        <taxon>Actinomycetes</taxon>
        <taxon>Streptosporangiales</taxon>
        <taxon>Streptosporangiaceae</taxon>
        <taxon>Planotetraspora</taxon>
    </lineage>
</organism>
<dbReference type="AlphaFoldDB" id="A0A8J3XYY2"/>
<sequence>MAMMVAAADDKDRGVFRSVHLSVTGPHVRLPAGLPYAGAKSGFSDGPGVPLKAPIPMCSHLVAEGFRALS</sequence>
<dbReference type="Proteomes" id="UP000605992">
    <property type="component" value="Unassembled WGS sequence"/>
</dbReference>
<evidence type="ECO:0000313" key="1">
    <source>
        <dbReference type="EMBL" id="GII55293.1"/>
    </source>
</evidence>
<name>A0A8J3XYY2_9ACTN</name>
<comment type="caution">
    <text evidence="1">The sequence shown here is derived from an EMBL/GenBank/DDBJ whole genome shotgun (WGS) entry which is preliminary data.</text>
</comment>
<proteinExistence type="predicted"/>
<accession>A0A8J3XYY2</accession>
<dbReference type="EMBL" id="BOOR01000025">
    <property type="protein sequence ID" value="GII55293.1"/>
    <property type="molecule type" value="Genomic_DNA"/>
</dbReference>